<accession>A0A9N8EZA7</accession>
<reference evidence="3" key="1">
    <citation type="submission" date="2020-06" db="EMBL/GenBank/DDBJ databases">
        <authorList>
            <consortium name="Plant Systems Biology data submission"/>
        </authorList>
    </citation>
    <scope>NUCLEOTIDE SEQUENCE</scope>
    <source>
        <strain evidence="3">D6</strain>
    </source>
</reference>
<feature type="signal peptide" evidence="2">
    <location>
        <begin position="1"/>
        <end position="16"/>
    </location>
</feature>
<evidence type="ECO:0000313" key="3">
    <source>
        <dbReference type="EMBL" id="CAB9528331.1"/>
    </source>
</evidence>
<dbReference type="AlphaFoldDB" id="A0A9N8EZA7"/>
<protein>
    <submittedName>
        <fullName evidence="3">Uncharacterized protein</fullName>
    </submittedName>
</protein>
<dbReference type="EMBL" id="CAICTM010002198">
    <property type="protein sequence ID" value="CAB9528331.1"/>
    <property type="molecule type" value="Genomic_DNA"/>
</dbReference>
<sequence length="98" mass="10410">MKTNLLLALFAATAQAFCFGGRRTQEELADQNVGMTRRGLLFFNCDTEALVGENTSVPAITEAAYGEDSPVPETESPSEATVPDPTPPPTVAPVPDQQ</sequence>
<keyword evidence="2" id="KW-0732">Signal</keyword>
<name>A0A9N8EZA7_9STRA</name>
<proteinExistence type="predicted"/>
<organism evidence="3 4">
    <name type="scientific">Seminavis robusta</name>
    <dbReference type="NCBI Taxonomy" id="568900"/>
    <lineage>
        <taxon>Eukaryota</taxon>
        <taxon>Sar</taxon>
        <taxon>Stramenopiles</taxon>
        <taxon>Ochrophyta</taxon>
        <taxon>Bacillariophyta</taxon>
        <taxon>Bacillariophyceae</taxon>
        <taxon>Bacillariophycidae</taxon>
        <taxon>Naviculales</taxon>
        <taxon>Naviculaceae</taxon>
        <taxon>Seminavis</taxon>
    </lineage>
</organism>
<feature type="chain" id="PRO_5040173604" evidence="2">
    <location>
        <begin position="17"/>
        <end position="98"/>
    </location>
</feature>
<comment type="caution">
    <text evidence="3">The sequence shown here is derived from an EMBL/GenBank/DDBJ whole genome shotgun (WGS) entry which is preliminary data.</text>
</comment>
<evidence type="ECO:0000256" key="1">
    <source>
        <dbReference type="SAM" id="MobiDB-lite"/>
    </source>
</evidence>
<dbReference type="Proteomes" id="UP001153069">
    <property type="component" value="Unassembled WGS sequence"/>
</dbReference>
<gene>
    <name evidence="3" type="ORF">SEMRO_2200_G318800.1</name>
</gene>
<feature type="region of interest" description="Disordered" evidence="1">
    <location>
        <begin position="62"/>
        <end position="98"/>
    </location>
</feature>
<keyword evidence="4" id="KW-1185">Reference proteome</keyword>
<evidence type="ECO:0000256" key="2">
    <source>
        <dbReference type="SAM" id="SignalP"/>
    </source>
</evidence>
<evidence type="ECO:0000313" key="4">
    <source>
        <dbReference type="Proteomes" id="UP001153069"/>
    </source>
</evidence>